<keyword evidence="3" id="KW-1185">Reference proteome</keyword>
<dbReference type="Proteomes" id="UP001302812">
    <property type="component" value="Unassembled WGS sequence"/>
</dbReference>
<dbReference type="AlphaFoldDB" id="A0AAN6YTX1"/>
<dbReference type="GO" id="GO:0005524">
    <property type="term" value="F:ATP binding"/>
    <property type="evidence" value="ECO:0007669"/>
    <property type="project" value="InterPro"/>
</dbReference>
<reference evidence="2" key="2">
    <citation type="submission" date="2023-05" db="EMBL/GenBank/DDBJ databases">
        <authorList>
            <consortium name="Lawrence Berkeley National Laboratory"/>
            <person name="Steindorff A."/>
            <person name="Hensen N."/>
            <person name="Bonometti L."/>
            <person name="Westerberg I."/>
            <person name="Brannstrom I.O."/>
            <person name="Guillou S."/>
            <person name="Cros-Aarteil S."/>
            <person name="Calhoun S."/>
            <person name="Haridas S."/>
            <person name="Kuo A."/>
            <person name="Mondo S."/>
            <person name="Pangilinan J."/>
            <person name="Riley R."/>
            <person name="Labutti K."/>
            <person name="Andreopoulos B."/>
            <person name="Lipzen A."/>
            <person name="Chen C."/>
            <person name="Yanf M."/>
            <person name="Daum C."/>
            <person name="Ng V."/>
            <person name="Clum A."/>
            <person name="Ohm R."/>
            <person name="Martin F."/>
            <person name="Silar P."/>
            <person name="Natvig D."/>
            <person name="Lalanne C."/>
            <person name="Gautier V."/>
            <person name="Ament-Velasquez S.L."/>
            <person name="Kruys A."/>
            <person name="Hutchinson M.I."/>
            <person name="Powell A.J."/>
            <person name="Barry K."/>
            <person name="Miller A.N."/>
            <person name="Grigoriev I.V."/>
            <person name="Debuchy R."/>
            <person name="Gladieux P."/>
            <person name="Thoren M.H."/>
            <person name="Johannesson H."/>
        </authorList>
    </citation>
    <scope>NUCLEOTIDE SEQUENCE</scope>
    <source>
        <strain evidence="2">CBS 508.74</strain>
    </source>
</reference>
<organism evidence="2 3">
    <name type="scientific">Canariomyces notabilis</name>
    <dbReference type="NCBI Taxonomy" id="2074819"/>
    <lineage>
        <taxon>Eukaryota</taxon>
        <taxon>Fungi</taxon>
        <taxon>Dikarya</taxon>
        <taxon>Ascomycota</taxon>
        <taxon>Pezizomycotina</taxon>
        <taxon>Sordariomycetes</taxon>
        <taxon>Sordariomycetidae</taxon>
        <taxon>Sordariales</taxon>
        <taxon>Chaetomiaceae</taxon>
        <taxon>Canariomyces</taxon>
    </lineage>
</organism>
<dbReference type="GeneID" id="89943250"/>
<dbReference type="Gene3D" id="1.10.510.10">
    <property type="entry name" value="Transferase(Phosphotransferase) domain 1"/>
    <property type="match status" value="1"/>
</dbReference>
<feature type="domain" description="Protein kinase" evidence="1">
    <location>
        <begin position="1"/>
        <end position="156"/>
    </location>
</feature>
<dbReference type="GO" id="GO:0005634">
    <property type="term" value="C:nucleus"/>
    <property type="evidence" value="ECO:0007669"/>
    <property type="project" value="TreeGrafter"/>
</dbReference>
<evidence type="ECO:0000313" key="2">
    <source>
        <dbReference type="EMBL" id="KAK4113915.1"/>
    </source>
</evidence>
<gene>
    <name evidence="2" type="ORF">N656DRAFT_844176</name>
</gene>
<evidence type="ECO:0000259" key="1">
    <source>
        <dbReference type="PROSITE" id="PS50011"/>
    </source>
</evidence>
<dbReference type="RefSeq" id="XP_064671485.1">
    <property type="nucleotide sequence ID" value="XM_064819124.1"/>
</dbReference>
<name>A0AAN6YTX1_9PEZI</name>
<dbReference type="SUPFAM" id="SSF56112">
    <property type="entry name" value="Protein kinase-like (PK-like)"/>
    <property type="match status" value="1"/>
</dbReference>
<dbReference type="InterPro" id="IPR000719">
    <property type="entry name" value="Prot_kinase_dom"/>
</dbReference>
<reference evidence="2" key="1">
    <citation type="journal article" date="2023" name="Mol. Phylogenet. Evol.">
        <title>Genome-scale phylogeny and comparative genomics of the fungal order Sordariales.</title>
        <authorList>
            <person name="Hensen N."/>
            <person name="Bonometti L."/>
            <person name="Westerberg I."/>
            <person name="Brannstrom I.O."/>
            <person name="Guillou S."/>
            <person name="Cros-Aarteil S."/>
            <person name="Calhoun S."/>
            <person name="Haridas S."/>
            <person name="Kuo A."/>
            <person name="Mondo S."/>
            <person name="Pangilinan J."/>
            <person name="Riley R."/>
            <person name="LaButti K."/>
            <person name="Andreopoulos B."/>
            <person name="Lipzen A."/>
            <person name="Chen C."/>
            <person name="Yan M."/>
            <person name="Daum C."/>
            <person name="Ng V."/>
            <person name="Clum A."/>
            <person name="Steindorff A."/>
            <person name="Ohm R.A."/>
            <person name="Martin F."/>
            <person name="Silar P."/>
            <person name="Natvig D.O."/>
            <person name="Lalanne C."/>
            <person name="Gautier V."/>
            <person name="Ament-Velasquez S.L."/>
            <person name="Kruys A."/>
            <person name="Hutchinson M.I."/>
            <person name="Powell A.J."/>
            <person name="Barry K."/>
            <person name="Miller A.N."/>
            <person name="Grigoriev I.V."/>
            <person name="Debuchy R."/>
            <person name="Gladieux P."/>
            <person name="Hiltunen Thoren M."/>
            <person name="Johannesson H."/>
        </authorList>
    </citation>
    <scope>NUCLEOTIDE SEQUENCE</scope>
    <source>
        <strain evidence="2">CBS 508.74</strain>
    </source>
</reference>
<sequence>MVDANKRLDLFIYPFRTGDLLQLSQRKLSDSTRRDILRSALCGLADMHDRQVVHNESWARSIQNWQSDVYSFGVVMVYVLLNRMIFRGLLKHIGEQNPFYDRLVHLAGDFSEEDPRQPFELLFSTDRDLSHLIRQMTSMDPARRIRAREALEHPWWTHGRVHIHDVDAIEAEIEQRSQTNNWPI</sequence>
<protein>
    <recommendedName>
        <fullName evidence="1">Protein kinase domain-containing protein</fullName>
    </recommendedName>
</protein>
<dbReference type="GO" id="GO:0044773">
    <property type="term" value="P:mitotic DNA damage checkpoint signaling"/>
    <property type="evidence" value="ECO:0007669"/>
    <property type="project" value="TreeGrafter"/>
</dbReference>
<proteinExistence type="predicted"/>
<dbReference type="PANTHER" id="PTHR44167">
    <property type="entry name" value="OVARIAN-SPECIFIC SERINE/THREONINE-PROTEIN KINASE LOK-RELATED"/>
    <property type="match status" value="1"/>
</dbReference>
<dbReference type="EMBL" id="MU853338">
    <property type="protein sequence ID" value="KAK4113915.1"/>
    <property type="molecule type" value="Genomic_DNA"/>
</dbReference>
<dbReference type="Pfam" id="PF00069">
    <property type="entry name" value="Pkinase"/>
    <property type="match status" value="1"/>
</dbReference>
<dbReference type="PROSITE" id="PS50011">
    <property type="entry name" value="PROTEIN_KINASE_DOM"/>
    <property type="match status" value="1"/>
</dbReference>
<evidence type="ECO:0000313" key="3">
    <source>
        <dbReference type="Proteomes" id="UP001302812"/>
    </source>
</evidence>
<dbReference type="GO" id="GO:0004674">
    <property type="term" value="F:protein serine/threonine kinase activity"/>
    <property type="evidence" value="ECO:0007669"/>
    <property type="project" value="TreeGrafter"/>
</dbReference>
<accession>A0AAN6YTX1</accession>
<dbReference type="InterPro" id="IPR011009">
    <property type="entry name" value="Kinase-like_dom_sf"/>
</dbReference>
<comment type="caution">
    <text evidence="2">The sequence shown here is derived from an EMBL/GenBank/DDBJ whole genome shotgun (WGS) entry which is preliminary data.</text>
</comment>
<dbReference type="PANTHER" id="PTHR44167:SF24">
    <property type="entry name" value="SERINE_THREONINE-PROTEIN KINASE CHK2"/>
    <property type="match status" value="1"/>
</dbReference>